<evidence type="ECO:0000313" key="2">
    <source>
        <dbReference type="Proteomes" id="UP000245535"/>
    </source>
</evidence>
<dbReference type="Pfam" id="PF13645">
    <property type="entry name" value="YkuD_2"/>
    <property type="match status" value="1"/>
</dbReference>
<dbReference type="Proteomes" id="UP000245535">
    <property type="component" value="Unassembled WGS sequence"/>
</dbReference>
<dbReference type="OrthoDB" id="9815195at2"/>
<accession>A0A315ZCH0</accession>
<dbReference type="AlphaFoldDB" id="A0A315ZCH0"/>
<gene>
    <name evidence="1" type="ORF">BC781_102339</name>
</gene>
<dbReference type="EMBL" id="QGDO01000002">
    <property type="protein sequence ID" value="PWJ42793.1"/>
    <property type="molecule type" value="Genomic_DNA"/>
</dbReference>
<dbReference type="PANTHER" id="PTHR38477:SF1">
    <property type="entry name" value="MUREIN L,D-TRANSPEPTIDASE CATALYTIC DOMAIN FAMILY PROTEIN"/>
    <property type="match status" value="1"/>
</dbReference>
<reference evidence="1 2" key="1">
    <citation type="submission" date="2018-03" db="EMBL/GenBank/DDBJ databases">
        <title>Genomic Encyclopedia of Archaeal and Bacterial Type Strains, Phase II (KMG-II): from individual species to whole genera.</title>
        <authorList>
            <person name="Goeker M."/>
        </authorList>
    </citation>
    <scope>NUCLEOTIDE SEQUENCE [LARGE SCALE GENOMIC DNA]</scope>
    <source>
        <strain evidence="1 2">DSM 28229</strain>
    </source>
</reference>
<keyword evidence="2" id="KW-1185">Reference proteome</keyword>
<proteinExistence type="predicted"/>
<protein>
    <submittedName>
        <fullName evidence="1">L,D-transpeptidase-like protein</fullName>
    </submittedName>
</protein>
<evidence type="ECO:0000313" key="1">
    <source>
        <dbReference type="EMBL" id="PWJ42793.1"/>
    </source>
</evidence>
<comment type="caution">
    <text evidence="1">The sequence shown here is derived from an EMBL/GenBank/DDBJ whole genome shotgun (WGS) entry which is preliminary data.</text>
</comment>
<name>A0A315ZCH0_SEDFL</name>
<dbReference type="InterPro" id="IPR032676">
    <property type="entry name" value="YkuD_2"/>
</dbReference>
<dbReference type="RefSeq" id="WP_109616916.1">
    <property type="nucleotide sequence ID" value="NZ_QGDO01000002.1"/>
</dbReference>
<sequence>MDYFIYSLLSFALLSPSSIGKFWTHENTIDQELYQQVISEYENHTHLLDNHDYVVAIDLTKPSFVRRFYLIDLKKQSVESFFTTHGHGGSKGNIFTPKISNIPASNCSVDGALKTAEVYKGKYGRSLRLEGIWERNTNTRKRDIVIHPAYYASSLSIYQNLWEEGLPRLGESQGCPALPPRDAQEIITKIKEGALIYIHSNELEDSTSNIGRKPIVVEN</sequence>
<organism evidence="1 2">
    <name type="scientific">Sediminitomix flava</name>
    <dbReference type="NCBI Taxonomy" id="379075"/>
    <lineage>
        <taxon>Bacteria</taxon>
        <taxon>Pseudomonadati</taxon>
        <taxon>Bacteroidota</taxon>
        <taxon>Cytophagia</taxon>
        <taxon>Cytophagales</taxon>
        <taxon>Flammeovirgaceae</taxon>
        <taxon>Sediminitomix</taxon>
    </lineage>
</organism>
<dbReference type="PANTHER" id="PTHR38477">
    <property type="entry name" value="HYPOTHETICAL EXPORTED PROTEIN"/>
    <property type="match status" value="1"/>
</dbReference>